<reference evidence="2 3" key="3">
    <citation type="submission" date="2008-05" db="EMBL/GenBank/DDBJ databases">
        <authorList>
            <person name="Fulton L."/>
            <person name="Clifton S."/>
            <person name="Fulton B."/>
            <person name="Xu J."/>
            <person name="Minx P."/>
            <person name="Pepin K.H."/>
            <person name="Johnson M."/>
            <person name="Thiruvilangam P."/>
            <person name="Bhonagiri V."/>
            <person name="Nash W.E."/>
            <person name="Mardis E.R."/>
            <person name="Wilson R.K."/>
        </authorList>
    </citation>
    <scope>NUCLEOTIDE SEQUENCE [LARGE SCALE GENOMIC DNA]</scope>
    <source>
        <strain evidence="2 3">ATCC 25827</strain>
    </source>
</reference>
<keyword evidence="1" id="KW-1133">Transmembrane helix</keyword>
<evidence type="ECO:0000256" key="1">
    <source>
        <dbReference type="SAM" id="Phobius"/>
    </source>
</evidence>
<reference evidence="3" key="2">
    <citation type="submission" date="2008-04" db="EMBL/GenBank/DDBJ databases">
        <title>Draft genome sequence of Providencia stuartii(ATCC 25827).</title>
        <authorList>
            <person name="Sudarsanam P."/>
            <person name="Ley R."/>
            <person name="Guruge J."/>
            <person name="Turnbaugh P.J."/>
            <person name="Mahowald M."/>
            <person name="Liep D."/>
            <person name="Gordon J."/>
        </authorList>
    </citation>
    <scope>NUCLEOTIDE SEQUENCE [LARGE SCALE GENOMIC DNA]</scope>
    <source>
        <strain evidence="3">ATCC 25827</strain>
    </source>
</reference>
<proteinExistence type="predicted"/>
<name>A0AA87CR74_PROST</name>
<feature type="transmembrane region" description="Helical" evidence="1">
    <location>
        <begin position="48"/>
        <end position="70"/>
    </location>
</feature>
<evidence type="ECO:0000313" key="2">
    <source>
        <dbReference type="EMBL" id="EDU59642.1"/>
    </source>
</evidence>
<reference evidence="3" key="1">
    <citation type="submission" date="2008-04" db="EMBL/GenBank/DDBJ databases">
        <title>Draft genome sequence of Providencia stuartii (ATCC 25827).</title>
        <authorList>
            <person name="Sudarsanam P."/>
            <person name="Ley R."/>
            <person name="Guruge J."/>
            <person name="Turnbaugh P.J."/>
            <person name="Mahowald M."/>
            <person name="Liep D."/>
            <person name="Gordon J."/>
        </authorList>
    </citation>
    <scope>NUCLEOTIDE SEQUENCE [LARGE SCALE GENOMIC DNA]</scope>
    <source>
        <strain evidence="3">ATCC 25827</strain>
    </source>
</reference>
<keyword evidence="1" id="KW-0812">Transmembrane</keyword>
<feature type="transmembrane region" description="Helical" evidence="1">
    <location>
        <begin position="76"/>
        <end position="98"/>
    </location>
</feature>
<keyword evidence="1" id="KW-0472">Membrane</keyword>
<organism evidence="2 3">
    <name type="scientific">Providencia stuartii ATCC 25827</name>
    <dbReference type="NCBI Taxonomy" id="471874"/>
    <lineage>
        <taxon>Bacteria</taxon>
        <taxon>Pseudomonadati</taxon>
        <taxon>Pseudomonadota</taxon>
        <taxon>Gammaproteobacteria</taxon>
        <taxon>Enterobacterales</taxon>
        <taxon>Morganellaceae</taxon>
        <taxon>Providencia</taxon>
    </lineage>
</organism>
<dbReference type="EMBL" id="ABJD02000101">
    <property type="protein sequence ID" value="EDU59642.1"/>
    <property type="molecule type" value="Genomic_DNA"/>
</dbReference>
<feature type="transmembrane region" description="Helical" evidence="1">
    <location>
        <begin position="118"/>
        <end position="146"/>
    </location>
</feature>
<protein>
    <submittedName>
        <fullName evidence="2">Uncharacterized protein</fullName>
    </submittedName>
</protein>
<accession>A0AA87CR74</accession>
<evidence type="ECO:0000313" key="3">
    <source>
        <dbReference type="Proteomes" id="UP000004506"/>
    </source>
</evidence>
<sequence length="161" mass="19162">MSNNKSVIFPLGLSMAIGVVAYYILVIRQSFFRVYGHYGEIHDILINYYYGMGIFYFIYTISTVFIFYFYIKKTSIFKLVLIYLAIPTLVPMISWFFYSCIKESIYRKSCFDMTMYDFFIKIFISFIGSYSFIFVVSSVISGFLFWSTKKIYLLCYNKKKI</sequence>
<dbReference type="AlphaFoldDB" id="A0AA87CR74"/>
<gene>
    <name evidence="2" type="ORF">PROSTU_02833</name>
</gene>
<dbReference type="Proteomes" id="UP000004506">
    <property type="component" value="Unassembled WGS sequence"/>
</dbReference>
<feature type="transmembrane region" description="Helical" evidence="1">
    <location>
        <begin position="6"/>
        <end position="27"/>
    </location>
</feature>
<comment type="caution">
    <text evidence="2">The sequence shown here is derived from an EMBL/GenBank/DDBJ whole genome shotgun (WGS) entry which is preliminary data.</text>
</comment>